<keyword evidence="7 8" id="KW-0472">Membrane</keyword>
<accession>A0A518DM90</accession>
<keyword evidence="6 8" id="KW-1133">Transmembrane helix</keyword>
<dbReference type="PANTHER" id="PTHR30269:SF37">
    <property type="entry name" value="MEMBRANE TRANSPORTER PROTEIN"/>
    <property type="match status" value="1"/>
</dbReference>
<reference evidence="9 10" key="1">
    <citation type="submission" date="2019-02" db="EMBL/GenBank/DDBJ databases">
        <title>Deep-cultivation of Planctomycetes and their phenomic and genomic characterization uncovers novel biology.</title>
        <authorList>
            <person name="Wiegand S."/>
            <person name="Jogler M."/>
            <person name="Boedeker C."/>
            <person name="Pinto D."/>
            <person name="Vollmers J."/>
            <person name="Rivas-Marin E."/>
            <person name="Kohn T."/>
            <person name="Peeters S.H."/>
            <person name="Heuer A."/>
            <person name="Rast P."/>
            <person name="Oberbeckmann S."/>
            <person name="Bunk B."/>
            <person name="Jeske O."/>
            <person name="Meyerdierks A."/>
            <person name="Storesund J.E."/>
            <person name="Kallscheuer N."/>
            <person name="Luecker S."/>
            <person name="Lage O.M."/>
            <person name="Pohl T."/>
            <person name="Merkel B.J."/>
            <person name="Hornburger P."/>
            <person name="Mueller R.-W."/>
            <person name="Bruemmer F."/>
            <person name="Labrenz M."/>
            <person name="Spormann A.M."/>
            <person name="Op den Camp H."/>
            <person name="Overmann J."/>
            <person name="Amann R."/>
            <person name="Jetten M.S.M."/>
            <person name="Mascher T."/>
            <person name="Medema M.H."/>
            <person name="Devos D.P."/>
            <person name="Kaster A.-K."/>
            <person name="Ovreas L."/>
            <person name="Rohde M."/>
            <person name="Galperin M.Y."/>
            <person name="Jogler C."/>
        </authorList>
    </citation>
    <scope>NUCLEOTIDE SEQUENCE [LARGE SCALE GENOMIC DNA]</scope>
    <source>
        <strain evidence="9 10">Pla85_3_4</strain>
    </source>
</reference>
<evidence type="ECO:0000256" key="4">
    <source>
        <dbReference type="ARBA" id="ARBA00022475"/>
    </source>
</evidence>
<proteinExistence type="inferred from homology"/>
<protein>
    <recommendedName>
        <fullName evidence="8">Probable membrane transporter protein</fullName>
    </recommendedName>
</protein>
<evidence type="ECO:0000256" key="7">
    <source>
        <dbReference type="ARBA" id="ARBA00023136"/>
    </source>
</evidence>
<dbReference type="KEGG" id="lcre:Pla8534_07160"/>
<feature type="transmembrane region" description="Helical" evidence="8">
    <location>
        <begin position="233"/>
        <end position="251"/>
    </location>
</feature>
<feature type="transmembrane region" description="Helical" evidence="8">
    <location>
        <begin position="79"/>
        <end position="99"/>
    </location>
</feature>
<evidence type="ECO:0000256" key="5">
    <source>
        <dbReference type="ARBA" id="ARBA00022692"/>
    </source>
</evidence>
<organism evidence="9 10">
    <name type="scientific">Lignipirellula cremea</name>
    <dbReference type="NCBI Taxonomy" id="2528010"/>
    <lineage>
        <taxon>Bacteria</taxon>
        <taxon>Pseudomonadati</taxon>
        <taxon>Planctomycetota</taxon>
        <taxon>Planctomycetia</taxon>
        <taxon>Pirellulales</taxon>
        <taxon>Pirellulaceae</taxon>
        <taxon>Lignipirellula</taxon>
    </lineage>
</organism>
<evidence type="ECO:0000256" key="1">
    <source>
        <dbReference type="ARBA" id="ARBA00004651"/>
    </source>
</evidence>
<keyword evidence="5 8" id="KW-0812">Transmembrane</keyword>
<dbReference type="GO" id="GO:0005886">
    <property type="term" value="C:plasma membrane"/>
    <property type="evidence" value="ECO:0007669"/>
    <property type="project" value="UniProtKB-SubCell"/>
</dbReference>
<dbReference type="Proteomes" id="UP000317648">
    <property type="component" value="Chromosome"/>
</dbReference>
<comment type="similarity">
    <text evidence="2 8">Belongs to the 4-toluene sulfonate uptake permease (TSUP) (TC 2.A.102) family.</text>
</comment>
<gene>
    <name evidence="9" type="ORF">Pla8534_07160</name>
</gene>
<dbReference type="InterPro" id="IPR002781">
    <property type="entry name" value="TM_pro_TauE-like"/>
</dbReference>
<dbReference type="Pfam" id="PF01925">
    <property type="entry name" value="TauE"/>
    <property type="match status" value="1"/>
</dbReference>
<dbReference type="PANTHER" id="PTHR30269">
    <property type="entry name" value="TRANSMEMBRANE PROTEIN YFCA"/>
    <property type="match status" value="1"/>
</dbReference>
<feature type="transmembrane region" description="Helical" evidence="8">
    <location>
        <begin position="106"/>
        <end position="124"/>
    </location>
</feature>
<comment type="subcellular location">
    <subcellularLocation>
        <location evidence="1 8">Cell membrane</location>
        <topology evidence="1 8">Multi-pass membrane protein</topology>
    </subcellularLocation>
</comment>
<feature type="transmembrane region" description="Helical" evidence="8">
    <location>
        <begin position="200"/>
        <end position="221"/>
    </location>
</feature>
<evidence type="ECO:0000313" key="9">
    <source>
        <dbReference type="EMBL" id="QDU92943.1"/>
    </source>
</evidence>
<name>A0A518DM90_9BACT</name>
<dbReference type="OrthoDB" id="8478406at2"/>
<evidence type="ECO:0000256" key="6">
    <source>
        <dbReference type="ARBA" id="ARBA00022989"/>
    </source>
</evidence>
<dbReference type="InterPro" id="IPR052017">
    <property type="entry name" value="TSUP"/>
</dbReference>
<evidence type="ECO:0000313" key="10">
    <source>
        <dbReference type="Proteomes" id="UP000317648"/>
    </source>
</evidence>
<evidence type="ECO:0000256" key="2">
    <source>
        <dbReference type="ARBA" id="ARBA00009142"/>
    </source>
</evidence>
<dbReference type="AlphaFoldDB" id="A0A518DM90"/>
<feature type="transmembrane region" description="Helical" evidence="8">
    <location>
        <begin position="136"/>
        <end position="160"/>
    </location>
</feature>
<keyword evidence="10" id="KW-1185">Reference proteome</keyword>
<dbReference type="EMBL" id="CP036433">
    <property type="protein sequence ID" value="QDU92943.1"/>
    <property type="molecule type" value="Genomic_DNA"/>
</dbReference>
<keyword evidence="4 8" id="KW-1003">Cell membrane</keyword>
<keyword evidence="3" id="KW-0813">Transport</keyword>
<evidence type="ECO:0000256" key="8">
    <source>
        <dbReference type="RuleBase" id="RU363041"/>
    </source>
</evidence>
<feature type="transmembrane region" description="Helical" evidence="8">
    <location>
        <begin position="172"/>
        <end position="194"/>
    </location>
</feature>
<dbReference type="RefSeq" id="WP_145049321.1">
    <property type="nucleotide sequence ID" value="NZ_CP036433.1"/>
</dbReference>
<evidence type="ECO:0000256" key="3">
    <source>
        <dbReference type="ARBA" id="ARBA00022448"/>
    </source>
</evidence>
<sequence>MDLTLVQYVLAAAILFVASFVQGSIGFAAGLIAIPALAQIGLSMPEAIAANLIASGLQNIAGLVELRKDIDWGIALRPALIRIATIPLGMAALVWLASIDKTDAQQVLGVIILAALILQLTARVKPQEHLHFGWEVLAFSAGGFFVGFCGMGGPPMMLWVMAHNWSTQKSRAFMFSMFITSIVPQALMMLWWFGLSVGTAMLFALFSAPVCYLGSYLGVKAGDIVSRKVMRNLVYATLTVVAVKALVMPLWSSRPTPQAVESVPAEHASLRQKIEGSSS</sequence>